<sequence length="359" mass="39770">MSNFLRNAGILSLGYFAAKSLYRSIQHKRYSFYGKVVVLTGGSRGLGLVMARQLVQEGAYLCICARDEQELSLARMELEDLGGHVLMVTCDITDPKAPAYLIEQAVQAYGRIDVLINNAGQMVVGPYMSMVEQDFDRMMHLYFYAPLRLIEAALPYLRQHGQGRILNISSIGGKVSVPHLLPYCAAKFALTGLSEGLYASLKEEGVLVTTACPGLMRTGSPRNADVVGNHEQEYRIFKISDSLPPLAIEAERAAHKLLNACRRGDPEYILTVPAKLASLIHGISPSTVIRINELINRWMLPQGTENKWAIKGYETQYEKDGDPLTQLTDQAAAKNNEYTHEYSQKRASGQRNNDAPSSL</sequence>
<evidence type="ECO:0000256" key="1">
    <source>
        <dbReference type="ARBA" id="ARBA00006484"/>
    </source>
</evidence>
<dbReference type="EMBL" id="AODQ01000068">
    <property type="protein sequence ID" value="EMR02220.1"/>
    <property type="molecule type" value="Genomic_DNA"/>
</dbReference>
<evidence type="ECO:0000313" key="7">
    <source>
        <dbReference type="Proteomes" id="UP000011910"/>
    </source>
</evidence>
<name>M7NKC1_9BACT</name>
<dbReference type="PATRIC" id="fig|1279009.4.peg.2696"/>
<dbReference type="GO" id="GO:0016020">
    <property type="term" value="C:membrane"/>
    <property type="evidence" value="ECO:0007669"/>
    <property type="project" value="TreeGrafter"/>
</dbReference>
<dbReference type="OrthoDB" id="822355at2"/>
<evidence type="ECO:0000259" key="5">
    <source>
        <dbReference type="SMART" id="SM00822"/>
    </source>
</evidence>
<dbReference type="SUPFAM" id="SSF51735">
    <property type="entry name" value="NAD(P)-binding Rossmann-fold domains"/>
    <property type="match status" value="1"/>
</dbReference>
<dbReference type="Proteomes" id="UP000011910">
    <property type="component" value="Unassembled WGS sequence"/>
</dbReference>
<accession>M7NKC1</accession>
<evidence type="ECO:0000256" key="2">
    <source>
        <dbReference type="ARBA" id="ARBA00023002"/>
    </source>
</evidence>
<dbReference type="eggNOG" id="COG0300">
    <property type="taxonomic scope" value="Bacteria"/>
</dbReference>
<keyword evidence="2 6" id="KW-0560">Oxidoreductase</keyword>
<gene>
    <name evidence="6" type="primary">acr1_2</name>
    <name evidence="6" type="ORF">ADICEAN_02659</name>
</gene>
<dbReference type="Pfam" id="PF00106">
    <property type="entry name" value="adh_short"/>
    <property type="match status" value="1"/>
</dbReference>
<dbReference type="GO" id="GO:0016491">
    <property type="term" value="F:oxidoreductase activity"/>
    <property type="evidence" value="ECO:0007669"/>
    <property type="project" value="UniProtKB-KW"/>
</dbReference>
<protein>
    <submittedName>
        <fullName evidence="6">Fatty acyl-CoA reductase</fullName>
        <ecNumber evidence="6">1.2.1.-</ecNumber>
    </submittedName>
</protein>
<dbReference type="Gene3D" id="3.40.50.720">
    <property type="entry name" value="NAD(P)-binding Rossmann-like Domain"/>
    <property type="match status" value="1"/>
</dbReference>
<reference evidence="6 7" key="1">
    <citation type="journal article" date="2013" name="Genome Announc.">
        <title>Draft Genome Sequence of Cesiribacter andamanensis Strain AMV16T, Isolated from a Soil Sample from a Mud Volcano in the Andaman Islands, India.</title>
        <authorList>
            <person name="Shivaji S."/>
            <person name="Ara S."/>
            <person name="Begum Z."/>
            <person name="Srinivas T.N."/>
            <person name="Singh A."/>
            <person name="Kumar Pinnaka A."/>
        </authorList>
    </citation>
    <scope>NUCLEOTIDE SEQUENCE [LARGE SCALE GENOMIC DNA]</scope>
    <source>
        <strain evidence="6 7">AMV16</strain>
    </source>
</reference>
<dbReference type="SMART" id="SM00822">
    <property type="entry name" value="PKS_KR"/>
    <property type="match status" value="1"/>
</dbReference>
<proteinExistence type="inferred from homology"/>
<dbReference type="InterPro" id="IPR002347">
    <property type="entry name" value="SDR_fam"/>
</dbReference>
<dbReference type="AlphaFoldDB" id="M7NKC1"/>
<dbReference type="STRING" id="1279009.ADICEAN_02659"/>
<dbReference type="InterPro" id="IPR036291">
    <property type="entry name" value="NAD(P)-bd_dom_sf"/>
</dbReference>
<dbReference type="PANTHER" id="PTHR44196">
    <property type="entry name" value="DEHYDROGENASE/REDUCTASE SDR FAMILY MEMBER 7B"/>
    <property type="match status" value="1"/>
</dbReference>
<feature type="domain" description="Ketoreductase" evidence="5">
    <location>
        <begin position="35"/>
        <end position="219"/>
    </location>
</feature>
<comment type="similarity">
    <text evidence="1 3">Belongs to the short-chain dehydrogenases/reductases (SDR) family.</text>
</comment>
<dbReference type="RefSeq" id="WP_009196049.1">
    <property type="nucleotide sequence ID" value="NZ_AODQ01000068.1"/>
</dbReference>
<feature type="compositionally biased region" description="Polar residues" evidence="4">
    <location>
        <begin position="345"/>
        <end position="359"/>
    </location>
</feature>
<organism evidence="6 7">
    <name type="scientific">Cesiribacter andamanensis AMV16</name>
    <dbReference type="NCBI Taxonomy" id="1279009"/>
    <lineage>
        <taxon>Bacteria</taxon>
        <taxon>Pseudomonadati</taxon>
        <taxon>Bacteroidota</taxon>
        <taxon>Cytophagia</taxon>
        <taxon>Cytophagales</taxon>
        <taxon>Cesiribacteraceae</taxon>
        <taxon>Cesiribacter</taxon>
    </lineage>
</organism>
<keyword evidence="7" id="KW-1185">Reference proteome</keyword>
<dbReference type="PANTHER" id="PTHR44196:SF1">
    <property type="entry name" value="DEHYDROGENASE_REDUCTASE SDR FAMILY MEMBER 7B"/>
    <property type="match status" value="1"/>
</dbReference>
<dbReference type="EC" id="1.2.1.-" evidence="6"/>
<feature type="region of interest" description="Disordered" evidence="4">
    <location>
        <begin position="334"/>
        <end position="359"/>
    </location>
</feature>
<dbReference type="CDD" id="cd05233">
    <property type="entry name" value="SDR_c"/>
    <property type="match status" value="1"/>
</dbReference>
<dbReference type="PRINTS" id="PR00080">
    <property type="entry name" value="SDRFAMILY"/>
</dbReference>
<evidence type="ECO:0000313" key="6">
    <source>
        <dbReference type="EMBL" id="EMR02220.1"/>
    </source>
</evidence>
<dbReference type="InterPro" id="IPR057326">
    <property type="entry name" value="KR_dom"/>
</dbReference>
<evidence type="ECO:0000256" key="4">
    <source>
        <dbReference type="SAM" id="MobiDB-lite"/>
    </source>
</evidence>
<comment type="caution">
    <text evidence="6">The sequence shown here is derived from an EMBL/GenBank/DDBJ whole genome shotgun (WGS) entry which is preliminary data.</text>
</comment>
<evidence type="ECO:0000256" key="3">
    <source>
        <dbReference type="RuleBase" id="RU000363"/>
    </source>
</evidence>
<dbReference type="PRINTS" id="PR00081">
    <property type="entry name" value="GDHRDH"/>
</dbReference>